<gene>
    <name evidence="2" type="ordered locus">Cmaq_1439</name>
</gene>
<evidence type="ECO:0000313" key="2">
    <source>
        <dbReference type="EMBL" id="ABW02264.1"/>
    </source>
</evidence>
<dbReference type="InterPro" id="IPR011579">
    <property type="entry name" value="ATPase_dom"/>
</dbReference>
<feature type="domain" description="ATPase" evidence="1">
    <location>
        <begin position="15"/>
        <end position="225"/>
    </location>
</feature>
<dbReference type="KEGG" id="cma:Cmaq_1439"/>
<evidence type="ECO:0000313" key="3">
    <source>
        <dbReference type="Proteomes" id="UP000001137"/>
    </source>
</evidence>
<evidence type="ECO:0000259" key="1">
    <source>
        <dbReference type="Pfam" id="PF01637"/>
    </source>
</evidence>
<proteinExistence type="predicted"/>
<dbReference type="RefSeq" id="WP_012186483.1">
    <property type="nucleotide sequence ID" value="NC_009954.1"/>
</dbReference>
<dbReference type="STRING" id="397948.Cmaq_1439"/>
<organism evidence="2 3">
    <name type="scientific">Caldivirga maquilingensis (strain ATCC 700844 / DSM 13496 / JCM 10307 / IC-167)</name>
    <dbReference type="NCBI Taxonomy" id="397948"/>
    <lineage>
        <taxon>Archaea</taxon>
        <taxon>Thermoproteota</taxon>
        <taxon>Thermoprotei</taxon>
        <taxon>Thermoproteales</taxon>
        <taxon>Thermoproteaceae</taxon>
        <taxon>Caldivirga</taxon>
    </lineage>
</organism>
<accession>A8M945</accession>
<dbReference type="GO" id="GO:0005524">
    <property type="term" value="F:ATP binding"/>
    <property type="evidence" value="ECO:0007669"/>
    <property type="project" value="InterPro"/>
</dbReference>
<dbReference type="Gene3D" id="3.40.50.300">
    <property type="entry name" value="P-loop containing nucleotide triphosphate hydrolases"/>
    <property type="match status" value="1"/>
</dbReference>
<dbReference type="eggNOG" id="arCOG03408">
    <property type="taxonomic scope" value="Archaea"/>
</dbReference>
<dbReference type="OrthoDB" id="25948at2157"/>
<dbReference type="SUPFAM" id="SSF52540">
    <property type="entry name" value="P-loop containing nucleoside triphosphate hydrolases"/>
    <property type="match status" value="1"/>
</dbReference>
<name>A8M945_CALMQ</name>
<dbReference type="Pfam" id="PF01637">
    <property type="entry name" value="ATPase_2"/>
    <property type="match status" value="1"/>
</dbReference>
<dbReference type="GeneID" id="5708690"/>
<keyword evidence="3" id="KW-1185">Reference proteome</keyword>
<dbReference type="InterPro" id="IPR027417">
    <property type="entry name" value="P-loop_NTPase"/>
</dbReference>
<dbReference type="EMBL" id="CP000852">
    <property type="protein sequence ID" value="ABW02264.1"/>
    <property type="molecule type" value="Genomic_DNA"/>
</dbReference>
<dbReference type="Proteomes" id="UP000001137">
    <property type="component" value="Chromosome"/>
</dbReference>
<sequence>MKRVRLRFAGREVEFVDREAAIKWIGELAERGTGLVRVVYGPEGCGKSALFKQAVEVLRDHGYEVSYISPLSRADEDRLILTEGLRKLFVDLGSVFVGDAARLIDTAVKLLYDAVRRRLTGRIALLADDVFQAVGLDKAELLVKGFLNMIEYPPVDYEKIVVIVASSEGVTRGRVGRHRWAFLHIMWNMPREGFEKLYEEIPGPKPPFEDVWKWTGGNPKALETLWELNWDVDRYVDNVIKSRELMKMAAELSSAETEILTQSLDDPDVLLKRYREAKGLVQRLIENNLIIEIWKRDQDWVDVPPPERDPELGIGKYFAWQTPMHREVVKRVLEETKT</sequence>
<protein>
    <recommendedName>
        <fullName evidence="1">ATPase domain-containing protein</fullName>
    </recommendedName>
</protein>
<reference evidence="2 3" key="1">
    <citation type="submission" date="2007-10" db="EMBL/GenBank/DDBJ databases">
        <title>Complete sequence of Caldivirga maquilingensis IC-167.</title>
        <authorList>
            <consortium name="US DOE Joint Genome Institute"/>
            <person name="Copeland A."/>
            <person name="Lucas S."/>
            <person name="Lapidus A."/>
            <person name="Barry K."/>
            <person name="Glavina del Rio T."/>
            <person name="Dalin E."/>
            <person name="Tice H."/>
            <person name="Pitluck S."/>
            <person name="Saunders E."/>
            <person name="Brettin T."/>
            <person name="Bruce D."/>
            <person name="Detter J.C."/>
            <person name="Han C."/>
            <person name="Schmutz J."/>
            <person name="Larimer F."/>
            <person name="Land M."/>
            <person name="Hauser L."/>
            <person name="Kyrpides N."/>
            <person name="Ivanova N."/>
            <person name="Biddle J.F."/>
            <person name="Zhang Z."/>
            <person name="Fitz-Gibbon S.T."/>
            <person name="Lowe T.M."/>
            <person name="Saltikov C."/>
            <person name="House C.H."/>
            <person name="Richardson P."/>
        </authorList>
    </citation>
    <scope>NUCLEOTIDE SEQUENCE [LARGE SCALE GENOMIC DNA]</scope>
    <source>
        <strain evidence="3">ATCC 700844 / DSM 13496 / JCM 10307 / IC-167</strain>
    </source>
</reference>
<dbReference type="AlphaFoldDB" id="A8M945"/>
<dbReference type="HOGENOM" id="CLU_070505_0_0_2"/>